<dbReference type="PANTHER" id="PTHR23355">
    <property type="entry name" value="RIBONUCLEASE"/>
    <property type="match status" value="1"/>
</dbReference>
<dbReference type="InterPro" id="IPR001900">
    <property type="entry name" value="RNase_II/R"/>
</dbReference>
<dbReference type="InterPro" id="IPR012340">
    <property type="entry name" value="NA-bd_OB-fold"/>
</dbReference>
<dbReference type="EMBL" id="JAUTXY010000003">
    <property type="protein sequence ID" value="MEE2057819.1"/>
    <property type="molecule type" value="Genomic_DNA"/>
</dbReference>
<accession>A0ABU7L8E4</accession>
<dbReference type="Proteomes" id="UP001336020">
    <property type="component" value="Unassembled WGS sequence"/>
</dbReference>
<sequence length="472" mass="50309">MVTAPFVVAPAIDFAAVRSEFGLDDGYPADALAEARACTDRFGGDREDRTDLALVTIDPPDSMDLDQALHLERTAGGFVLHYAIADVYAVVEPGGALEAETHRRGQTFYLPDGSVPLHPRELSEGTASLLPEAIRPVVLWRIEMDERAEPVAVTVRRALIRSVARLDYAGVQRDTEAGTLHPSIAALPEFGRLRAVAALGRGAIELRLPEQDVTPLEDGWTLTVQPRTDADDWNSQVSLLTGMCAAQLMLDAKVGLLRTLPPADEDAVAALRRTATALGVPWPDDVQVGAFLAGLDANTPSTLVLMSEAPTLLRGASYATFDGELPGSSLHGAIGAPYAHVTAPLRRLSDRYTTEVCLAVSAGAAIPSHVRNTLPVLPKIMSSTDSLSGKVGRACIDLTEAVVLSSRVGQEFDATVIKEATDRRDAEVFVAAETVIAPCAGKPPEGERVTVRLTGADPAARKVHFTYEFARA</sequence>
<dbReference type="SUPFAM" id="SSF50249">
    <property type="entry name" value="Nucleic acid-binding proteins"/>
    <property type="match status" value="1"/>
</dbReference>
<proteinExistence type="predicted"/>
<organism evidence="2 3">
    <name type="scientific">Rhodococcus artemisiae</name>
    <dbReference type="NCBI Taxonomy" id="714159"/>
    <lineage>
        <taxon>Bacteria</taxon>
        <taxon>Bacillati</taxon>
        <taxon>Actinomycetota</taxon>
        <taxon>Actinomycetes</taxon>
        <taxon>Mycobacteriales</taxon>
        <taxon>Nocardiaceae</taxon>
        <taxon>Rhodococcus</taxon>
    </lineage>
</organism>
<evidence type="ECO:0000313" key="3">
    <source>
        <dbReference type="Proteomes" id="UP001336020"/>
    </source>
</evidence>
<dbReference type="InterPro" id="IPR050180">
    <property type="entry name" value="RNR_Ribonuclease"/>
</dbReference>
<dbReference type="RefSeq" id="WP_330133041.1">
    <property type="nucleotide sequence ID" value="NZ_JAUTXY010000003.1"/>
</dbReference>
<dbReference type="SMART" id="SM00955">
    <property type="entry name" value="RNB"/>
    <property type="match status" value="1"/>
</dbReference>
<dbReference type="PANTHER" id="PTHR23355:SF9">
    <property type="entry name" value="DIS3-LIKE EXONUCLEASE 2"/>
    <property type="match status" value="1"/>
</dbReference>
<evidence type="ECO:0000313" key="2">
    <source>
        <dbReference type="EMBL" id="MEE2057819.1"/>
    </source>
</evidence>
<keyword evidence="3" id="KW-1185">Reference proteome</keyword>
<dbReference type="InterPro" id="IPR040596">
    <property type="entry name" value="RNase_II_C_S1"/>
</dbReference>
<gene>
    <name evidence="2" type="ORF">Q7514_09825</name>
</gene>
<protein>
    <submittedName>
        <fullName evidence="2">RNB domain-containing ribonuclease</fullName>
    </submittedName>
</protein>
<name>A0ABU7L8E4_9NOCA</name>
<evidence type="ECO:0000259" key="1">
    <source>
        <dbReference type="SMART" id="SM00955"/>
    </source>
</evidence>
<dbReference type="Pfam" id="PF18614">
    <property type="entry name" value="RNase_II_C_S1"/>
    <property type="match status" value="1"/>
</dbReference>
<comment type="caution">
    <text evidence="2">The sequence shown here is derived from an EMBL/GenBank/DDBJ whole genome shotgun (WGS) entry which is preliminary data.</text>
</comment>
<dbReference type="Pfam" id="PF00773">
    <property type="entry name" value="RNB"/>
    <property type="match status" value="1"/>
</dbReference>
<feature type="domain" description="RNB" evidence="1">
    <location>
        <begin position="46"/>
        <end position="363"/>
    </location>
</feature>
<reference evidence="2 3" key="1">
    <citation type="submission" date="2023-07" db="EMBL/GenBank/DDBJ databases">
        <authorList>
            <person name="Girao M."/>
            <person name="Carvalho M.F."/>
        </authorList>
    </citation>
    <scope>NUCLEOTIDE SEQUENCE [LARGE SCALE GENOMIC DNA]</scope>
    <source>
        <strain evidence="2 3">YIM65754</strain>
    </source>
</reference>